<dbReference type="Gene3D" id="2.60.120.10">
    <property type="entry name" value="Jelly Rolls"/>
    <property type="match status" value="1"/>
</dbReference>
<dbReference type="CDD" id="cd06976">
    <property type="entry name" value="cupin_MtlR-like_N"/>
    <property type="match status" value="1"/>
</dbReference>
<accession>A0ABS3BLA4</accession>
<dbReference type="SUPFAM" id="SSF51182">
    <property type="entry name" value="RmlC-like cupins"/>
    <property type="match status" value="1"/>
</dbReference>
<evidence type="ECO:0000256" key="1">
    <source>
        <dbReference type="ARBA" id="ARBA00023015"/>
    </source>
</evidence>
<protein>
    <submittedName>
        <fullName evidence="5">AraC family transcriptional regulator</fullName>
    </submittedName>
</protein>
<dbReference type="InterPro" id="IPR018062">
    <property type="entry name" value="HTH_AraC-typ_CS"/>
</dbReference>
<dbReference type="PROSITE" id="PS00041">
    <property type="entry name" value="HTH_ARAC_FAMILY_1"/>
    <property type="match status" value="1"/>
</dbReference>
<keyword evidence="2" id="KW-0238">DNA-binding</keyword>
<name>A0ABS3BLA4_9BACT</name>
<keyword evidence="6" id="KW-1185">Reference proteome</keyword>
<dbReference type="Pfam" id="PF12833">
    <property type="entry name" value="HTH_18"/>
    <property type="match status" value="1"/>
</dbReference>
<proteinExistence type="predicted"/>
<evidence type="ECO:0000313" key="6">
    <source>
        <dbReference type="Proteomes" id="UP000664698"/>
    </source>
</evidence>
<dbReference type="Gene3D" id="1.10.10.60">
    <property type="entry name" value="Homeodomain-like"/>
    <property type="match status" value="2"/>
</dbReference>
<comment type="caution">
    <text evidence="5">The sequence shown here is derived from an EMBL/GenBank/DDBJ whole genome shotgun (WGS) entry which is preliminary data.</text>
</comment>
<reference evidence="5 6" key="1">
    <citation type="submission" date="2021-03" db="EMBL/GenBank/DDBJ databases">
        <title>novel species isolated from a fishpond in China.</title>
        <authorList>
            <person name="Lu H."/>
            <person name="Cai Z."/>
        </authorList>
    </citation>
    <scope>NUCLEOTIDE SEQUENCE [LARGE SCALE GENOMIC DNA]</scope>
    <source>
        <strain evidence="5 6">JCM 31546</strain>
    </source>
</reference>
<organism evidence="5 6">
    <name type="scientific">Algoriphagus aestuariicola</name>
    <dbReference type="NCBI Taxonomy" id="1852016"/>
    <lineage>
        <taxon>Bacteria</taxon>
        <taxon>Pseudomonadati</taxon>
        <taxon>Bacteroidota</taxon>
        <taxon>Cytophagia</taxon>
        <taxon>Cytophagales</taxon>
        <taxon>Cyclobacteriaceae</taxon>
        <taxon>Algoriphagus</taxon>
    </lineage>
</organism>
<dbReference type="SMART" id="SM00342">
    <property type="entry name" value="HTH_ARAC"/>
    <property type="match status" value="1"/>
</dbReference>
<dbReference type="InterPro" id="IPR018060">
    <property type="entry name" value="HTH_AraC"/>
</dbReference>
<sequence length="289" mass="33478">MKAVLEHLPPEPEESFVVKAFEYPFFPTPWHFHPEYEIVLVQESSGKRFIGDSISDFYAGDLAFIGPDLPHLYRNDDSYYENDKASSKAAKSIVVHFLEKSLGPNFHTLPEAKNINILFARSQLGLDIHGHTKTECIEMLQKMLSLKGLPRWIKLIEILLLLSESTELTPISQSYMVGKNEAESVRMNRIFEFVMHNFKNEICIGEVADLVNLSPNSFSRYFSQRTRKSFINFVNEVRLNHATKLLQENTKSVAEICFECGFNNLSNFNRQFKNKYQINPLAYNRQFHK</sequence>
<dbReference type="InterPro" id="IPR009057">
    <property type="entry name" value="Homeodomain-like_sf"/>
</dbReference>
<evidence type="ECO:0000256" key="3">
    <source>
        <dbReference type="ARBA" id="ARBA00023163"/>
    </source>
</evidence>
<evidence type="ECO:0000259" key="4">
    <source>
        <dbReference type="PROSITE" id="PS01124"/>
    </source>
</evidence>
<dbReference type="PROSITE" id="PS01124">
    <property type="entry name" value="HTH_ARAC_FAMILY_2"/>
    <property type="match status" value="1"/>
</dbReference>
<dbReference type="PANTHER" id="PTHR43280">
    <property type="entry name" value="ARAC-FAMILY TRANSCRIPTIONAL REGULATOR"/>
    <property type="match status" value="1"/>
</dbReference>
<dbReference type="RefSeq" id="WP_206568045.1">
    <property type="nucleotide sequence ID" value="NZ_JAFKCW010000001.1"/>
</dbReference>
<dbReference type="Proteomes" id="UP000664698">
    <property type="component" value="Unassembled WGS sequence"/>
</dbReference>
<feature type="domain" description="HTH araC/xylS-type" evidence="4">
    <location>
        <begin position="188"/>
        <end position="286"/>
    </location>
</feature>
<dbReference type="InterPro" id="IPR011051">
    <property type="entry name" value="RmlC_Cupin_sf"/>
</dbReference>
<dbReference type="Pfam" id="PF02311">
    <property type="entry name" value="AraC_binding"/>
    <property type="match status" value="1"/>
</dbReference>
<dbReference type="EMBL" id="JAFKCW010000001">
    <property type="protein sequence ID" value="MBN7800081.1"/>
    <property type="molecule type" value="Genomic_DNA"/>
</dbReference>
<evidence type="ECO:0000313" key="5">
    <source>
        <dbReference type="EMBL" id="MBN7800081.1"/>
    </source>
</evidence>
<dbReference type="InterPro" id="IPR014710">
    <property type="entry name" value="RmlC-like_jellyroll"/>
</dbReference>
<dbReference type="SUPFAM" id="SSF46689">
    <property type="entry name" value="Homeodomain-like"/>
    <property type="match status" value="2"/>
</dbReference>
<gene>
    <name evidence="5" type="ORF">J0A67_04365</name>
</gene>
<dbReference type="PANTHER" id="PTHR43280:SF27">
    <property type="entry name" value="TRANSCRIPTIONAL REGULATOR MTLR"/>
    <property type="match status" value="1"/>
</dbReference>
<evidence type="ECO:0000256" key="2">
    <source>
        <dbReference type="ARBA" id="ARBA00023125"/>
    </source>
</evidence>
<dbReference type="InterPro" id="IPR003313">
    <property type="entry name" value="AraC-bd"/>
</dbReference>
<keyword evidence="3" id="KW-0804">Transcription</keyword>
<keyword evidence="1" id="KW-0805">Transcription regulation</keyword>